<proteinExistence type="predicted"/>
<keyword evidence="2" id="KW-1185">Reference proteome</keyword>
<dbReference type="STRING" id="1150112.SAMN04487893_11842"/>
<evidence type="ECO:0000313" key="2">
    <source>
        <dbReference type="Proteomes" id="UP000243887"/>
    </source>
</evidence>
<gene>
    <name evidence="1" type="ORF">SAMN04487893_11842</name>
</gene>
<dbReference type="AlphaFoldDB" id="A0A1I3UNT2"/>
<dbReference type="PROSITE" id="PS51257">
    <property type="entry name" value="PROKAR_LIPOPROTEIN"/>
    <property type="match status" value="1"/>
</dbReference>
<organism evidence="1 2">
    <name type="scientific">Myroides guanonis</name>
    <dbReference type="NCBI Taxonomy" id="1150112"/>
    <lineage>
        <taxon>Bacteria</taxon>
        <taxon>Pseudomonadati</taxon>
        <taxon>Bacteroidota</taxon>
        <taxon>Flavobacteriia</taxon>
        <taxon>Flavobacteriales</taxon>
        <taxon>Flavobacteriaceae</taxon>
        <taxon>Myroides</taxon>
    </lineage>
</organism>
<evidence type="ECO:0008006" key="3">
    <source>
        <dbReference type="Google" id="ProtNLM"/>
    </source>
</evidence>
<dbReference type="Proteomes" id="UP000243887">
    <property type="component" value="Unassembled WGS sequence"/>
</dbReference>
<sequence length="228" mass="24996">MIRLKSLLLLIVTISCSFLLTGCFDFIEDINIKSDGSGTIKATLNLSKSSTKVASLMKLKSVQGMDIPSKEKIQSETETMIAILKKTEGISNVAYSLDFTKYIASVSCSFSSVKALNAFSKTIASHFKTSIEGSNSYAFNAKTGVFSRSFTAPSKLNKEYTKISETDKKYFDDAFYTQIIRFDKTIKSQGNKSAKISSSSKSVLLKLKATDLVTGKTTLQNTITLNNK</sequence>
<reference evidence="2" key="1">
    <citation type="submission" date="2016-10" db="EMBL/GenBank/DDBJ databases">
        <authorList>
            <person name="Varghese N."/>
            <person name="Submissions S."/>
        </authorList>
    </citation>
    <scope>NUCLEOTIDE SEQUENCE [LARGE SCALE GENOMIC DNA]</scope>
    <source>
        <strain evidence="2">DSM 26542</strain>
    </source>
</reference>
<dbReference type="EMBL" id="FORU01000018">
    <property type="protein sequence ID" value="SFJ83606.1"/>
    <property type="molecule type" value="Genomic_DNA"/>
</dbReference>
<protein>
    <recommendedName>
        <fullName evidence="3">Lipoprotein</fullName>
    </recommendedName>
</protein>
<dbReference type="OrthoDB" id="978751at2"/>
<dbReference type="RefSeq" id="WP_090681137.1">
    <property type="nucleotide sequence ID" value="NZ_FORU01000018.1"/>
</dbReference>
<evidence type="ECO:0000313" key="1">
    <source>
        <dbReference type="EMBL" id="SFJ83606.1"/>
    </source>
</evidence>
<accession>A0A1I3UNT2</accession>
<name>A0A1I3UNT2_9FLAO</name>